<dbReference type="PANTHER" id="PTHR23513">
    <property type="entry name" value="INTEGRAL MEMBRANE EFFLUX PROTEIN-RELATED"/>
    <property type="match status" value="1"/>
</dbReference>
<evidence type="ECO:0000313" key="10">
    <source>
        <dbReference type="Proteomes" id="UP001161325"/>
    </source>
</evidence>
<feature type="transmembrane region" description="Helical" evidence="7">
    <location>
        <begin position="311"/>
        <end position="333"/>
    </location>
</feature>
<feature type="transmembrane region" description="Helical" evidence="7">
    <location>
        <begin position="91"/>
        <end position="114"/>
    </location>
</feature>
<feature type="transmembrane region" description="Helical" evidence="7">
    <location>
        <begin position="224"/>
        <end position="245"/>
    </location>
</feature>
<dbReference type="RefSeq" id="WP_284352863.1">
    <property type="nucleotide sequence ID" value="NZ_BRXS01000010.1"/>
</dbReference>
<keyword evidence="4 7" id="KW-0812">Transmembrane</keyword>
<evidence type="ECO:0000256" key="1">
    <source>
        <dbReference type="ARBA" id="ARBA00004651"/>
    </source>
</evidence>
<dbReference type="EMBL" id="BRXS01000010">
    <property type="protein sequence ID" value="GLC28465.1"/>
    <property type="molecule type" value="Genomic_DNA"/>
</dbReference>
<evidence type="ECO:0000256" key="5">
    <source>
        <dbReference type="ARBA" id="ARBA00022989"/>
    </source>
</evidence>
<dbReference type="GO" id="GO:0022857">
    <property type="term" value="F:transmembrane transporter activity"/>
    <property type="evidence" value="ECO:0007669"/>
    <property type="project" value="InterPro"/>
</dbReference>
<dbReference type="Pfam" id="PF05977">
    <property type="entry name" value="MFS_3"/>
    <property type="match status" value="1"/>
</dbReference>
<evidence type="ECO:0000259" key="8">
    <source>
        <dbReference type="PROSITE" id="PS50850"/>
    </source>
</evidence>
<dbReference type="PROSITE" id="PS50850">
    <property type="entry name" value="MFS"/>
    <property type="match status" value="1"/>
</dbReference>
<organism evidence="9 10">
    <name type="scientific">Roseisolibacter agri</name>
    <dbReference type="NCBI Taxonomy" id="2014610"/>
    <lineage>
        <taxon>Bacteria</taxon>
        <taxon>Pseudomonadati</taxon>
        <taxon>Gemmatimonadota</taxon>
        <taxon>Gemmatimonadia</taxon>
        <taxon>Gemmatimonadales</taxon>
        <taxon>Gemmatimonadaceae</taxon>
        <taxon>Roseisolibacter</taxon>
    </lineage>
</organism>
<keyword evidence="2" id="KW-0813">Transport</keyword>
<reference evidence="9" key="1">
    <citation type="submission" date="2022-08" db="EMBL/GenBank/DDBJ databases">
        <title>Draft genome sequencing of Roseisolibacter agri AW1220.</title>
        <authorList>
            <person name="Tobiishi Y."/>
            <person name="Tonouchi A."/>
        </authorList>
    </citation>
    <scope>NUCLEOTIDE SEQUENCE</scope>
    <source>
        <strain evidence="9">AW1220</strain>
    </source>
</reference>
<evidence type="ECO:0000256" key="2">
    <source>
        <dbReference type="ARBA" id="ARBA00022448"/>
    </source>
</evidence>
<feature type="transmembrane region" description="Helical" evidence="7">
    <location>
        <begin position="154"/>
        <end position="187"/>
    </location>
</feature>
<evidence type="ECO:0000256" key="6">
    <source>
        <dbReference type="ARBA" id="ARBA00023136"/>
    </source>
</evidence>
<gene>
    <name evidence="9" type="ORF">rosag_49780</name>
</gene>
<feature type="domain" description="Major facilitator superfamily (MFS) profile" evidence="8">
    <location>
        <begin position="7"/>
        <end position="400"/>
    </location>
</feature>
<comment type="caution">
    <text evidence="9">The sequence shown here is derived from an EMBL/GenBank/DDBJ whole genome shotgun (WGS) entry which is preliminary data.</text>
</comment>
<evidence type="ECO:0000256" key="3">
    <source>
        <dbReference type="ARBA" id="ARBA00022475"/>
    </source>
</evidence>
<dbReference type="Proteomes" id="UP001161325">
    <property type="component" value="Unassembled WGS sequence"/>
</dbReference>
<protein>
    <submittedName>
        <fullName evidence="9">MFS transporter</fullName>
    </submittedName>
</protein>
<feature type="transmembrane region" description="Helical" evidence="7">
    <location>
        <begin position="287"/>
        <end position="305"/>
    </location>
</feature>
<feature type="transmembrane region" description="Helical" evidence="7">
    <location>
        <begin position="12"/>
        <end position="33"/>
    </location>
</feature>
<dbReference type="InterPro" id="IPR020846">
    <property type="entry name" value="MFS_dom"/>
</dbReference>
<evidence type="ECO:0000256" key="7">
    <source>
        <dbReference type="SAM" id="Phobius"/>
    </source>
</evidence>
<name>A0AA37V2W2_9BACT</name>
<keyword evidence="3" id="KW-1003">Cell membrane</keyword>
<dbReference type="GO" id="GO:0005886">
    <property type="term" value="C:plasma membrane"/>
    <property type="evidence" value="ECO:0007669"/>
    <property type="project" value="UniProtKB-SubCell"/>
</dbReference>
<dbReference type="InterPro" id="IPR036259">
    <property type="entry name" value="MFS_trans_sf"/>
</dbReference>
<accession>A0AA37V2W2</accession>
<comment type="subcellular location">
    <subcellularLocation>
        <location evidence="1">Cell membrane</location>
        <topology evidence="1">Multi-pass membrane protein</topology>
    </subcellularLocation>
</comment>
<feature type="transmembrane region" description="Helical" evidence="7">
    <location>
        <begin position="45"/>
        <end position="70"/>
    </location>
</feature>
<proteinExistence type="predicted"/>
<feature type="transmembrane region" description="Helical" evidence="7">
    <location>
        <begin position="376"/>
        <end position="394"/>
    </location>
</feature>
<dbReference type="PANTHER" id="PTHR23513:SF11">
    <property type="entry name" value="STAPHYLOFERRIN A TRANSPORTER"/>
    <property type="match status" value="1"/>
</dbReference>
<keyword evidence="5 7" id="KW-1133">Transmembrane helix</keyword>
<keyword evidence="10" id="KW-1185">Reference proteome</keyword>
<dbReference type="SUPFAM" id="SSF103473">
    <property type="entry name" value="MFS general substrate transporter"/>
    <property type="match status" value="1"/>
</dbReference>
<dbReference type="Gene3D" id="1.20.1250.20">
    <property type="entry name" value="MFS general substrate transporter like domains"/>
    <property type="match status" value="1"/>
</dbReference>
<dbReference type="CDD" id="cd06173">
    <property type="entry name" value="MFS_MefA_like"/>
    <property type="match status" value="1"/>
</dbReference>
<evidence type="ECO:0000256" key="4">
    <source>
        <dbReference type="ARBA" id="ARBA00022692"/>
    </source>
</evidence>
<keyword evidence="6 7" id="KW-0472">Membrane</keyword>
<dbReference type="InterPro" id="IPR010290">
    <property type="entry name" value="TM_effector"/>
</dbReference>
<feature type="transmembrane region" description="Helical" evidence="7">
    <location>
        <begin position="257"/>
        <end position="275"/>
    </location>
</feature>
<feature type="transmembrane region" description="Helical" evidence="7">
    <location>
        <begin position="345"/>
        <end position="364"/>
    </location>
</feature>
<sequence length="408" mass="43149">MNPFRTLVRHRNFRLFWIGQTVSLVGTWMQTMAQGWLALELTNNAFLVGLVASVGSLPILLLSFVAGVYVDRADRLRLVMLMQALMLAEASTLWLLTVTGHVTIEALLGLAFVYGVCSAFEIPARQSLIIDLVGREDLSEAIALNSSGFNLARIVGPAIGAVVIAAFGIAWCFGVNALSYVAVLIGLFRIRLPKRERPAPSGSALEGLREGFAYMWHTPEVRTLMGVVLVFSVLGTPYLTLMPVVARDRLGLGADGYGVLLAAVGIGGLAGALYLAAVGPRIPRGRLLVGASFAFATLLVAFAFVRQAWLAMAVLLAVGFAMILNGALANALLQAIVPDALRGRLMAAYSFVVVGMAQVVGAFLGGAVARALGVDWAIGGGAALMLGYALWVFTRHPEVAALGRPASD</sequence>
<dbReference type="AlphaFoldDB" id="A0AA37V2W2"/>
<evidence type="ECO:0000313" key="9">
    <source>
        <dbReference type="EMBL" id="GLC28465.1"/>
    </source>
</evidence>